<organism evidence="2 3">
    <name type="scientific">Endomicrobium trichonymphae</name>
    <dbReference type="NCBI Taxonomy" id="1408204"/>
    <lineage>
        <taxon>Bacteria</taxon>
        <taxon>Pseudomonadati</taxon>
        <taxon>Elusimicrobiota</taxon>
        <taxon>Endomicrobiia</taxon>
        <taxon>Endomicrobiales</taxon>
        <taxon>Endomicrobiaceae</taxon>
        <taxon>Candidatus Endomicrobiellum</taxon>
    </lineage>
</organism>
<protein>
    <submittedName>
        <fullName evidence="2">Uncharacterized protein</fullName>
    </submittedName>
</protein>
<dbReference type="Proteomes" id="UP000095237">
    <property type="component" value="Unassembled WGS sequence"/>
</dbReference>
<evidence type="ECO:0000313" key="1">
    <source>
        <dbReference type="EMBL" id="OEG70416.1"/>
    </source>
</evidence>
<name>A0A1E5IKH5_ENDTX</name>
<dbReference type="EMBL" id="LNVX01000344">
    <property type="protein sequence ID" value="OEG70416.1"/>
    <property type="molecule type" value="Genomic_DNA"/>
</dbReference>
<proteinExistence type="predicted"/>
<dbReference type="AlphaFoldDB" id="A0A1E5IKH5"/>
<reference evidence="2 3" key="1">
    <citation type="submission" date="2015-11" db="EMBL/GenBank/DDBJ databases">
        <title>Evidence for parallel genomic evolution in an endosymbiosis of termite gut flagellates.</title>
        <authorList>
            <person name="Zheng H."/>
        </authorList>
    </citation>
    <scope>NUCLEOTIDE SEQUENCE [LARGE SCALE GENOMIC DNA]</scope>
    <source>
        <strain evidence="2 3">CET450</strain>
    </source>
</reference>
<dbReference type="EMBL" id="LNVX01000247">
    <property type="protein sequence ID" value="OEG71009.1"/>
    <property type="molecule type" value="Genomic_DNA"/>
</dbReference>
<accession>A0A1E5IKH5</accession>
<sequence length="63" mass="7731">MTDEYIKEIKNAIFYQTEKLISESGYFPYFKNEKRLSLPYKLDEYRKMYETLNNARYFAPVLD</sequence>
<evidence type="ECO:0000313" key="2">
    <source>
        <dbReference type="EMBL" id="OEG71009.1"/>
    </source>
</evidence>
<gene>
    <name evidence="1" type="ORF">ATZ36_01065</name>
    <name evidence="2" type="ORF">ATZ36_03330</name>
</gene>
<keyword evidence="3" id="KW-1185">Reference proteome</keyword>
<evidence type="ECO:0000313" key="3">
    <source>
        <dbReference type="Proteomes" id="UP000095237"/>
    </source>
</evidence>
<comment type="caution">
    <text evidence="2">The sequence shown here is derived from an EMBL/GenBank/DDBJ whole genome shotgun (WGS) entry which is preliminary data.</text>
</comment>